<proteinExistence type="predicted"/>
<name>A0AAD6YL45_9AGAR</name>
<protein>
    <submittedName>
        <fullName evidence="1">Uncharacterized protein</fullName>
    </submittedName>
</protein>
<dbReference type="AlphaFoldDB" id="A0AAD6YL45"/>
<evidence type="ECO:0000313" key="2">
    <source>
        <dbReference type="Proteomes" id="UP001219525"/>
    </source>
</evidence>
<sequence>MRKADHEEGGSASRVFAREVSFSDPGNFTINPPLNSSASSKAVVTSDLGPIPTITESPMDRDYALSTMSDLMRKYLTQKEDELSLFTQVSTLAAKLTRDRVLVDKKINLMIKGGVAIMSRRTIVRDDKGLLTLPETQMTPPMMTVIRRVRALVADLSEEIRRAVTQIGRHTDLSLEAVADQGVLMAGEELPIPVSLTLRLEPPMVH</sequence>
<keyword evidence="2" id="KW-1185">Reference proteome</keyword>
<accession>A0AAD6YL45</accession>
<gene>
    <name evidence="1" type="ORF">GGX14DRAFT_558594</name>
</gene>
<organism evidence="1 2">
    <name type="scientific">Mycena pura</name>
    <dbReference type="NCBI Taxonomy" id="153505"/>
    <lineage>
        <taxon>Eukaryota</taxon>
        <taxon>Fungi</taxon>
        <taxon>Dikarya</taxon>
        <taxon>Basidiomycota</taxon>
        <taxon>Agaricomycotina</taxon>
        <taxon>Agaricomycetes</taxon>
        <taxon>Agaricomycetidae</taxon>
        <taxon>Agaricales</taxon>
        <taxon>Marasmiineae</taxon>
        <taxon>Mycenaceae</taxon>
        <taxon>Mycena</taxon>
    </lineage>
</organism>
<dbReference type="EMBL" id="JARJCW010000007">
    <property type="protein sequence ID" value="KAJ7222497.1"/>
    <property type="molecule type" value="Genomic_DNA"/>
</dbReference>
<reference evidence="1" key="1">
    <citation type="submission" date="2023-03" db="EMBL/GenBank/DDBJ databases">
        <title>Massive genome expansion in bonnet fungi (Mycena s.s.) driven by repeated elements and novel gene families across ecological guilds.</title>
        <authorList>
            <consortium name="Lawrence Berkeley National Laboratory"/>
            <person name="Harder C.B."/>
            <person name="Miyauchi S."/>
            <person name="Viragh M."/>
            <person name="Kuo A."/>
            <person name="Thoen E."/>
            <person name="Andreopoulos B."/>
            <person name="Lu D."/>
            <person name="Skrede I."/>
            <person name="Drula E."/>
            <person name="Henrissat B."/>
            <person name="Morin E."/>
            <person name="Kohler A."/>
            <person name="Barry K."/>
            <person name="LaButti K."/>
            <person name="Morin E."/>
            <person name="Salamov A."/>
            <person name="Lipzen A."/>
            <person name="Mereny Z."/>
            <person name="Hegedus B."/>
            <person name="Baldrian P."/>
            <person name="Stursova M."/>
            <person name="Weitz H."/>
            <person name="Taylor A."/>
            <person name="Grigoriev I.V."/>
            <person name="Nagy L.G."/>
            <person name="Martin F."/>
            <person name="Kauserud H."/>
        </authorList>
    </citation>
    <scope>NUCLEOTIDE SEQUENCE</scope>
    <source>
        <strain evidence="1">9144</strain>
    </source>
</reference>
<evidence type="ECO:0000313" key="1">
    <source>
        <dbReference type="EMBL" id="KAJ7222497.1"/>
    </source>
</evidence>
<dbReference type="Proteomes" id="UP001219525">
    <property type="component" value="Unassembled WGS sequence"/>
</dbReference>
<comment type="caution">
    <text evidence="1">The sequence shown here is derived from an EMBL/GenBank/DDBJ whole genome shotgun (WGS) entry which is preliminary data.</text>
</comment>